<keyword evidence="7" id="KW-0378">Hydrolase</keyword>
<comment type="similarity">
    <text evidence="1">Belongs to the ABC transporter superfamily.</text>
</comment>
<evidence type="ECO:0000256" key="2">
    <source>
        <dbReference type="ARBA" id="ARBA00022448"/>
    </source>
</evidence>
<dbReference type="InterPro" id="IPR027417">
    <property type="entry name" value="P-loop_NTPase"/>
</dbReference>
<dbReference type="Proteomes" id="UP000251647">
    <property type="component" value="Unassembled WGS sequence"/>
</dbReference>
<comment type="function">
    <text evidence="6">Part of the ABC transporter complex HmuTUV involved in hemin import. Responsible for energy coupling to the transport system.</text>
</comment>
<dbReference type="PANTHER" id="PTHR42794">
    <property type="entry name" value="HEMIN IMPORT ATP-BINDING PROTEIN HMUV"/>
    <property type="match status" value="1"/>
</dbReference>
<evidence type="ECO:0000313" key="7">
    <source>
        <dbReference type="EMBL" id="SPY44351.1"/>
    </source>
</evidence>
<dbReference type="InterPro" id="IPR003593">
    <property type="entry name" value="AAA+_ATPase"/>
</dbReference>
<evidence type="ECO:0000256" key="6">
    <source>
        <dbReference type="ARBA" id="ARBA00037066"/>
    </source>
</evidence>
<dbReference type="PROSITE" id="PS50893">
    <property type="entry name" value="ABC_TRANSPORTER_2"/>
    <property type="match status" value="1"/>
</dbReference>
<dbReference type="SMART" id="SM00382">
    <property type="entry name" value="AAA"/>
    <property type="match status" value="1"/>
</dbReference>
<protein>
    <submittedName>
        <fullName evidence="7">Hemin import ATP-binding protein HmuV</fullName>
        <ecNumber evidence="7">3.6.3.-</ecNumber>
    </submittedName>
</protein>
<dbReference type="OrthoDB" id="5292475at2"/>
<dbReference type="EC" id="3.6.3.-" evidence="7"/>
<keyword evidence="4 7" id="KW-0067">ATP-binding</keyword>
<dbReference type="RefSeq" id="WP_005303953.1">
    <property type="nucleotide sequence ID" value="NZ_PYOG01000011.1"/>
</dbReference>
<gene>
    <name evidence="7" type="primary">hmuV_3</name>
    <name evidence="7" type="ORF">NCTC11647_03290</name>
</gene>
<dbReference type="CDD" id="cd03214">
    <property type="entry name" value="ABC_Iron-Siderophores_B12_Hemin"/>
    <property type="match status" value="1"/>
</dbReference>
<sequence>MLFNCQHLSYSIDERHILRNVSLQLSAGESVALLGTNGAGKSTLLKLMLGILTPQSGKIELHNKPLNQWRRRDIAKHIAYVPQQHSPHFPYTVEQVIEQGCLPQAGLFRVITTEQKQLIEQAMIQMDVMSLRARNYTQLSGGERQRTLLARALVQQTPIILLDEPTNGLDYGSQLRLLMLLKEIAHSGRTILTITHNPEHALMFSDRAIALHQGEIIADGRPHQVIDTQLIHQLYGLSVNQLDFTEGRFFTPFYSQNNNTKDFL</sequence>
<dbReference type="SUPFAM" id="SSF52540">
    <property type="entry name" value="P-loop containing nucleoside triphosphate hydrolases"/>
    <property type="match status" value="1"/>
</dbReference>
<organism evidence="7 8">
    <name type="scientific">Photobacterium damselae</name>
    <dbReference type="NCBI Taxonomy" id="38293"/>
    <lineage>
        <taxon>Bacteria</taxon>
        <taxon>Pseudomonadati</taxon>
        <taxon>Pseudomonadota</taxon>
        <taxon>Gammaproteobacteria</taxon>
        <taxon>Vibrionales</taxon>
        <taxon>Vibrionaceae</taxon>
        <taxon>Photobacterium</taxon>
    </lineage>
</organism>
<evidence type="ECO:0000256" key="5">
    <source>
        <dbReference type="ARBA" id="ARBA00022967"/>
    </source>
</evidence>
<dbReference type="InterPro" id="IPR003439">
    <property type="entry name" value="ABC_transporter-like_ATP-bd"/>
</dbReference>
<evidence type="ECO:0000313" key="8">
    <source>
        <dbReference type="Proteomes" id="UP000251647"/>
    </source>
</evidence>
<dbReference type="PANTHER" id="PTHR42794:SF1">
    <property type="entry name" value="HEMIN IMPORT ATP-BINDING PROTEIN HMUV"/>
    <property type="match status" value="1"/>
</dbReference>
<dbReference type="GO" id="GO:0016887">
    <property type="term" value="F:ATP hydrolysis activity"/>
    <property type="evidence" value="ECO:0007669"/>
    <property type="project" value="InterPro"/>
</dbReference>
<evidence type="ECO:0000256" key="1">
    <source>
        <dbReference type="ARBA" id="ARBA00005417"/>
    </source>
</evidence>
<dbReference type="Gene3D" id="3.40.50.300">
    <property type="entry name" value="P-loop containing nucleotide triphosphate hydrolases"/>
    <property type="match status" value="1"/>
</dbReference>
<keyword evidence="2" id="KW-0813">Transport</keyword>
<proteinExistence type="inferred from homology"/>
<evidence type="ECO:0000256" key="3">
    <source>
        <dbReference type="ARBA" id="ARBA00022741"/>
    </source>
</evidence>
<dbReference type="GO" id="GO:0005524">
    <property type="term" value="F:ATP binding"/>
    <property type="evidence" value="ECO:0007669"/>
    <property type="project" value="UniProtKB-KW"/>
</dbReference>
<keyword evidence="3" id="KW-0547">Nucleotide-binding</keyword>
<dbReference type="AlphaFoldDB" id="A0A2T3QJI6"/>
<accession>A0A2T3QJI6</accession>
<name>A0A2T3QJI6_PHODM</name>
<dbReference type="FunFam" id="3.40.50.300:FF:000134">
    <property type="entry name" value="Iron-enterobactin ABC transporter ATP-binding protein"/>
    <property type="match status" value="1"/>
</dbReference>
<keyword evidence="5" id="KW-1278">Translocase</keyword>
<dbReference type="EMBL" id="UATL01000005">
    <property type="protein sequence ID" value="SPY44351.1"/>
    <property type="molecule type" value="Genomic_DNA"/>
</dbReference>
<dbReference type="Pfam" id="PF00005">
    <property type="entry name" value="ABC_tran"/>
    <property type="match status" value="1"/>
</dbReference>
<evidence type="ECO:0000256" key="4">
    <source>
        <dbReference type="ARBA" id="ARBA00022840"/>
    </source>
</evidence>
<reference evidence="7 8" key="1">
    <citation type="submission" date="2018-06" db="EMBL/GenBank/DDBJ databases">
        <authorList>
            <consortium name="Pathogen Informatics"/>
            <person name="Doyle S."/>
        </authorList>
    </citation>
    <scope>NUCLEOTIDE SEQUENCE [LARGE SCALE GENOMIC DNA]</scope>
    <source>
        <strain evidence="7 8">NCTC11647</strain>
    </source>
</reference>